<dbReference type="InterPro" id="IPR001932">
    <property type="entry name" value="PPM-type_phosphatase-like_dom"/>
</dbReference>
<gene>
    <name evidence="2" type="ORF">CARN6_0170</name>
</gene>
<dbReference type="InterPro" id="IPR036457">
    <property type="entry name" value="PPM-type-like_dom_sf"/>
</dbReference>
<dbReference type="SUPFAM" id="SSF81606">
    <property type="entry name" value="PP2C-like"/>
    <property type="match status" value="1"/>
</dbReference>
<organism evidence="2">
    <name type="scientific">mine drainage metagenome</name>
    <dbReference type="NCBI Taxonomy" id="410659"/>
    <lineage>
        <taxon>unclassified sequences</taxon>
        <taxon>metagenomes</taxon>
        <taxon>ecological metagenomes</taxon>
    </lineage>
</organism>
<name>E6QI22_9ZZZZ</name>
<feature type="domain" description="PPM-type phosphatase" evidence="1">
    <location>
        <begin position="3"/>
        <end position="65"/>
    </location>
</feature>
<evidence type="ECO:0000313" key="2">
    <source>
        <dbReference type="EMBL" id="CBI06887.1"/>
    </source>
</evidence>
<reference evidence="2" key="1">
    <citation type="submission" date="2009-10" db="EMBL/GenBank/DDBJ databases">
        <title>Diversity of trophic interactions inside an arsenic-rich microbial ecosystem.</title>
        <authorList>
            <person name="Bertin P.N."/>
            <person name="Heinrich-Salmeron A."/>
            <person name="Pelletier E."/>
            <person name="Goulhen-Chollet F."/>
            <person name="Arsene-Ploetze F."/>
            <person name="Gallien S."/>
            <person name="Calteau A."/>
            <person name="Vallenet D."/>
            <person name="Casiot C."/>
            <person name="Chane-Woon-Ming B."/>
            <person name="Giloteaux L."/>
            <person name="Barakat M."/>
            <person name="Bonnefoy V."/>
            <person name="Bruneel O."/>
            <person name="Chandler M."/>
            <person name="Cleiss J."/>
            <person name="Duran R."/>
            <person name="Elbaz-Poulichet F."/>
            <person name="Fonknechten N."/>
            <person name="Lauga B."/>
            <person name="Mornico D."/>
            <person name="Ortet P."/>
            <person name="Schaeffer C."/>
            <person name="Siguier P."/>
            <person name="Alexander Thil Smith A."/>
            <person name="Van Dorsselaer A."/>
            <person name="Weissenbach J."/>
            <person name="Medigue C."/>
            <person name="Le Paslier D."/>
        </authorList>
    </citation>
    <scope>NUCLEOTIDE SEQUENCE</scope>
</reference>
<evidence type="ECO:0000259" key="1">
    <source>
        <dbReference type="Pfam" id="PF07228"/>
    </source>
</evidence>
<dbReference type="Gene3D" id="3.60.40.10">
    <property type="entry name" value="PPM-type phosphatase domain"/>
    <property type="match status" value="1"/>
</dbReference>
<dbReference type="EMBL" id="CABQ01000035">
    <property type="protein sequence ID" value="CBI06887.1"/>
    <property type="molecule type" value="Genomic_DNA"/>
</dbReference>
<dbReference type="AlphaFoldDB" id="E6QI22"/>
<proteinExistence type="predicted"/>
<sequence length="72" mass="8124">MHLYLHPGDRLLMISDGIPEARRPTGELFGFDRVRNISSESAFFIADTARAFGQEDDITALTIRRLAPLHRA</sequence>
<accession>E6QI22</accession>
<dbReference type="Pfam" id="PF07228">
    <property type="entry name" value="SpoIIE"/>
    <property type="match status" value="1"/>
</dbReference>
<protein>
    <recommendedName>
        <fullName evidence="1">PPM-type phosphatase domain-containing protein</fullName>
    </recommendedName>
</protein>
<comment type="caution">
    <text evidence="2">The sequence shown here is derived from an EMBL/GenBank/DDBJ whole genome shotgun (WGS) entry which is preliminary data.</text>
</comment>